<dbReference type="STRING" id="1121419.SAMN05443529_1182"/>
<dbReference type="AlphaFoldDB" id="A0A1G8EUB9"/>
<name>A0A1G8EUB9_9FIRM</name>
<accession>A0A1G8EUB9</accession>
<evidence type="ECO:0000313" key="2">
    <source>
        <dbReference type="Proteomes" id="UP000198656"/>
    </source>
</evidence>
<dbReference type="Proteomes" id="UP000198656">
    <property type="component" value="Unassembled WGS sequence"/>
</dbReference>
<dbReference type="OrthoDB" id="9813957at2"/>
<dbReference type="RefSeq" id="WP_092334482.1">
    <property type="nucleotide sequence ID" value="NZ_FNCP01000018.1"/>
</dbReference>
<organism evidence="1 2">
    <name type="scientific">Desulfosporosinus hippei DSM 8344</name>
    <dbReference type="NCBI Taxonomy" id="1121419"/>
    <lineage>
        <taxon>Bacteria</taxon>
        <taxon>Bacillati</taxon>
        <taxon>Bacillota</taxon>
        <taxon>Clostridia</taxon>
        <taxon>Eubacteriales</taxon>
        <taxon>Desulfitobacteriaceae</taxon>
        <taxon>Desulfosporosinus</taxon>
    </lineage>
</organism>
<keyword evidence="2" id="KW-1185">Reference proteome</keyword>
<gene>
    <name evidence="1" type="ORF">SAMN05443529_1182</name>
</gene>
<proteinExistence type="predicted"/>
<protein>
    <recommendedName>
        <fullName evidence="3">Insertion element protein</fullName>
    </recommendedName>
</protein>
<reference evidence="2" key="1">
    <citation type="submission" date="2016-10" db="EMBL/GenBank/DDBJ databases">
        <authorList>
            <person name="Varghese N."/>
            <person name="Submissions S."/>
        </authorList>
    </citation>
    <scope>NUCLEOTIDE SEQUENCE [LARGE SCALE GENOMIC DNA]</scope>
    <source>
        <strain evidence="2">DSM 8344</strain>
    </source>
</reference>
<evidence type="ECO:0000313" key="1">
    <source>
        <dbReference type="EMBL" id="SDH73445.1"/>
    </source>
</evidence>
<evidence type="ECO:0008006" key="3">
    <source>
        <dbReference type="Google" id="ProtNLM"/>
    </source>
</evidence>
<dbReference type="EMBL" id="FNCP01000018">
    <property type="protein sequence ID" value="SDH73445.1"/>
    <property type="molecule type" value="Genomic_DNA"/>
</dbReference>
<sequence length="646" mass="76294">MTQLKKLSTPEVLGIQTQGAFSEELDKIRNKEYTSLSNIEFEKKYRHLLFSAGILDLNGKQYSIQLNYCANPFCKWYGQSQKRYESKNKPSRYKLTQRRDEPVIECNEILADTTYGLVLPHKTNTISNWSIAEEVKRLVSINSVSIIDKDYTFHKDDCPMAFETPFSNRKAFYTRGKSPGKAVRYQCKQCRKLTNVLPNQEENFGYRQKRNDILIQLTKDLLSRTPVKRTCEKLEIGASTYYHKLEWIYSKCIEFLERHETTPLRDKSFKELWLNTDEFVYILNNIRQKGMRKHPGDESIDKQFPTHMIASADLKTGYVFRADIDYDFNVTLDGIEEDTQKYHCDHTYSFLRKNERLRYPFCPQRPTPSDRQSELEYMAELHDFELRKNYVEGSHTKRTYTAIAHFWLLKQMLDVKEWFFVSDNDATLESAVFRVFSDVFLSGYGNYFTCQNDKTLSLQDSGAEFFKARRTLSRWGNLHGLWEESMESLALKKLQEELKHHQFYEYQTNSSQQFPVRGKNTIKHPLPYKDEGIRWVNVISDLTRISSDEMAKLIFQVNSRAINNFYQTLRRRLSILERPLVTARGDGKSYIYANYNPKYAQYVTTILRTFYNFCWATKLNGELATPAQRLGIADRKYTYRDIIYFH</sequence>